<name>A0A127MV55_9PSED</name>
<protein>
    <submittedName>
        <fullName evidence="1">Uncharacterized protein</fullName>
    </submittedName>
</protein>
<sequence>MNTLKTLVTAITFSLAGVAVHASAAEARCSHGTVCFQLTPLAEEGATPQLAEDGFSRTPLGMRVNSAAPAQQTIAADGYSRTPLGKRVASSHESATV</sequence>
<dbReference type="KEGG" id="pcq:PcP3B5_36660"/>
<proteinExistence type="predicted"/>
<dbReference type="Proteomes" id="UP000077748">
    <property type="component" value="Chromosome"/>
</dbReference>
<dbReference type="EMBL" id="CP015878">
    <property type="protein sequence ID" value="ANI14755.1"/>
    <property type="molecule type" value="Genomic_DNA"/>
</dbReference>
<evidence type="ECO:0000313" key="2">
    <source>
        <dbReference type="Proteomes" id="UP000077748"/>
    </source>
</evidence>
<reference evidence="1 2" key="1">
    <citation type="submission" date="2016-05" db="EMBL/GenBank/DDBJ databases">
        <title>Genome Sequence of Pseudomonas citronellolis Strain SJTE-3, an Estrogens and Persistent Organic Pollutants degradation strain.</title>
        <authorList>
            <person name="Liang R."/>
        </authorList>
    </citation>
    <scope>NUCLEOTIDE SEQUENCE [LARGE SCALE GENOMIC DNA]</scope>
    <source>
        <strain evidence="1 2">SJTE-3</strain>
    </source>
</reference>
<evidence type="ECO:0000313" key="1">
    <source>
        <dbReference type="EMBL" id="ANI14755.1"/>
    </source>
</evidence>
<dbReference type="GeneID" id="72996727"/>
<accession>A0A127MV55</accession>
<gene>
    <name evidence="1" type="ORF">A9C11_12485</name>
</gene>
<dbReference type="RefSeq" id="WP_043315531.1">
    <property type="nucleotide sequence ID" value="NZ_CP014158.1"/>
</dbReference>
<dbReference type="STRING" id="53408.A9C11_12485"/>
<organism evidence="1 2">
    <name type="scientific">Pseudomonas citronellolis</name>
    <dbReference type="NCBI Taxonomy" id="53408"/>
    <lineage>
        <taxon>Bacteria</taxon>
        <taxon>Pseudomonadati</taxon>
        <taxon>Pseudomonadota</taxon>
        <taxon>Gammaproteobacteria</taxon>
        <taxon>Pseudomonadales</taxon>
        <taxon>Pseudomonadaceae</taxon>
        <taxon>Pseudomonas</taxon>
    </lineage>
</organism>
<dbReference type="AlphaFoldDB" id="A0A127MV55"/>